<dbReference type="InterPro" id="IPR000032">
    <property type="entry name" value="HPr-like"/>
</dbReference>
<dbReference type="InterPro" id="IPR035895">
    <property type="entry name" value="HPr-like_sf"/>
</dbReference>
<sequence>MKCVTLSIQNKLGLHARASAKFVSLAAEFKSDITLSRNGQQVNGKSIMGIMMLAAAKGTEIQICAEGRDEARAVEALRGLVENRFGEDE</sequence>
<dbReference type="AlphaFoldDB" id="A0A1B4V137"/>
<dbReference type="InterPro" id="IPR002114">
    <property type="entry name" value="PTS_HPr_Ser_P_site"/>
</dbReference>
<dbReference type="InterPro" id="IPR001020">
    <property type="entry name" value="PTS_HPr_His_P_site"/>
</dbReference>
<dbReference type="CDD" id="cd00367">
    <property type="entry name" value="PTS-HPr_like"/>
    <property type="match status" value="1"/>
</dbReference>
<gene>
    <name evidence="6" type="ORF">SVA_0617</name>
</gene>
<dbReference type="PROSITE" id="PS00589">
    <property type="entry name" value="PTS_HPR_SER"/>
    <property type="match status" value="1"/>
</dbReference>
<dbReference type="SUPFAM" id="SSF55594">
    <property type="entry name" value="HPr-like"/>
    <property type="match status" value="1"/>
</dbReference>
<evidence type="ECO:0000256" key="3">
    <source>
        <dbReference type="ARBA" id="ARBA00022490"/>
    </source>
</evidence>
<keyword evidence="7" id="KW-1185">Reference proteome</keyword>
<dbReference type="Proteomes" id="UP000218899">
    <property type="component" value="Chromosome"/>
</dbReference>
<comment type="subcellular location">
    <subcellularLocation>
        <location evidence="1">Cytoplasm</location>
    </subcellularLocation>
</comment>
<dbReference type="RefSeq" id="WP_096458618.1">
    <property type="nucleotide sequence ID" value="NZ_AP014936.1"/>
</dbReference>
<dbReference type="PROSITE" id="PS00369">
    <property type="entry name" value="PTS_HPR_HIS"/>
    <property type="match status" value="1"/>
</dbReference>
<dbReference type="PANTHER" id="PTHR33705">
    <property type="entry name" value="PHOSPHOCARRIER PROTEIN HPR"/>
    <property type="match status" value="1"/>
</dbReference>
<evidence type="ECO:0000256" key="2">
    <source>
        <dbReference type="ARBA" id="ARBA00010736"/>
    </source>
</evidence>
<evidence type="ECO:0000259" key="5">
    <source>
        <dbReference type="PROSITE" id="PS51350"/>
    </source>
</evidence>
<reference evidence="6 7" key="1">
    <citation type="submission" date="2015-08" db="EMBL/GenBank/DDBJ databases">
        <title>Complete genome sequence of Sulfurifustis variabilis.</title>
        <authorList>
            <person name="Miura A."/>
            <person name="Kojima H."/>
            <person name="Fukui M."/>
        </authorList>
    </citation>
    <scope>NUCLEOTIDE SEQUENCE [LARGE SCALE GENOMIC DNA]</scope>
    <source>
        <strain evidence="7">skN76</strain>
    </source>
</reference>
<name>A0A1B4V137_9GAMM</name>
<dbReference type="GO" id="GO:0009401">
    <property type="term" value="P:phosphoenolpyruvate-dependent sugar phosphotransferase system"/>
    <property type="evidence" value="ECO:0007669"/>
    <property type="project" value="UniProtKB-KW"/>
</dbReference>
<dbReference type="Pfam" id="PF00381">
    <property type="entry name" value="PTS-HPr"/>
    <property type="match status" value="1"/>
</dbReference>
<dbReference type="PROSITE" id="PS51350">
    <property type="entry name" value="PTS_HPR_DOM"/>
    <property type="match status" value="1"/>
</dbReference>
<evidence type="ECO:0000313" key="6">
    <source>
        <dbReference type="EMBL" id="BAU47196.1"/>
    </source>
</evidence>
<dbReference type="EMBL" id="AP014936">
    <property type="protein sequence ID" value="BAU47196.1"/>
    <property type="molecule type" value="Genomic_DNA"/>
</dbReference>
<evidence type="ECO:0000313" key="7">
    <source>
        <dbReference type="Proteomes" id="UP000218899"/>
    </source>
</evidence>
<dbReference type="OrthoDB" id="9798965at2"/>
<evidence type="ECO:0000256" key="4">
    <source>
        <dbReference type="ARBA" id="ARBA00022683"/>
    </source>
</evidence>
<dbReference type="NCBIfam" id="TIGR01003">
    <property type="entry name" value="PTS_HPr_family"/>
    <property type="match status" value="1"/>
</dbReference>
<dbReference type="GO" id="GO:0005737">
    <property type="term" value="C:cytoplasm"/>
    <property type="evidence" value="ECO:0007669"/>
    <property type="project" value="UniProtKB-SubCell"/>
</dbReference>
<evidence type="ECO:0000256" key="1">
    <source>
        <dbReference type="ARBA" id="ARBA00004496"/>
    </source>
</evidence>
<dbReference type="Gene3D" id="3.30.1340.10">
    <property type="entry name" value="HPr-like"/>
    <property type="match status" value="1"/>
</dbReference>
<proteinExistence type="inferred from homology"/>
<comment type="similarity">
    <text evidence="2">Belongs to the HPr family.</text>
</comment>
<accession>A0A1B4V137</accession>
<dbReference type="InterPro" id="IPR050399">
    <property type="entry name" value="HPr"/>
</dbReference>
<organism evidence="6 7">
    <name type="scientific">Sulfurifustis variabilis</name>
    <dbReference type="NCBI Taxonomy" id="1675686"/>
    <lineage>
        <taxon>Bacteria</taxon>
        <taxon>Pseudomonadati</taxon>
        <taxon>Pseudomonadota</taxon>
        <taxon>Gammaproteobacteria</taxon>
        <taxon>Acidiferrobacterales</taxon>
        <taxon>Acidiferrobacteraceae</taxon>
        <taxon>Sulfurifustis</taxon>
    </lineage>
</organism>
<dbReference type="PANTHER" id="PTHR33705:SF2">
    <property type="entry name" value="PHOSPHOCARRIER PROTEIN NPR"/>
    <property type="match status" value="1"/>
</dbReference>
<dbReference type="KEGG" id="sva:SVA_0617"/>
<dbReference type="PRINTS" id="PR00107">
    <property type="entry name" value="PHOSPHOCPHPR"/>
</dbReference>
<protein>
    <submittedName>
        <fullName evidence="6">Phosphocarrier protein HPr</fullName>
    </submittedName>
</protein>
<keyword evidence="4" id="KW-0598">Phosphotransferase system</keyword>
<keyword evidence="3" id="KW-0963">Cytoplasm</keyword>
<feature type="domain" description="HPr" evidence="5">
    <location>
        <begin position="1"/>
        <end position="88"/>
    </location>
</feature>